<gene>
    <name evidence="2" type="ORF">Apa02nite_068130</name>
</gene>
<dbReference type="EMBL" id="BOMS01000110">
    <property type="protein sequence ID" value="GIE70705.1"/>
    <property type="molecule type" value="Genomic_DNA"/>
</dbReference>
<dbReference type="Proteomes" id="UP000624709">
    <property type="component" value="Unassembled WGS sequence"/>
</dbReference>
<keyword evidence="1" id="KW-0472">Membrane</keyword>
<evidence type="ECO:0000313" key="2">
    <source>
        <dbReference type="EMBL" id="GIE70705.1"/>
    </source>
</evidence>
<evidence type="ECO:0000256" key="1">
    <source>
        <dbReference type="SAM" id="Phobius"/>
    </source>
</evidence>
<feature type="transmembrane region" description="Helical" evidence="1">
    <location>
        <begin position="17"/>
        <end position="34"/>
    </location>
</feature>
<name>A0ABQ4BKC8_9ACTN</name>
<keyword evidence="1" id="KW-1133">Transmembrane helix</keyword>
<keyword evidence="3" id="KW-1185">Reference proteome</keyword>
<accession>A0ABQ4BKC8</accession>
<protein>
    <recommendedName>
        <fullName evidence="4">Secreted protein</fullName>
    </recommendedName>
</protein>
<evidence type="ECO:0000313" key="3">
    <source>
        <dbReference type="Proteomes" id="UP000624709"/>
    </source>
</evidence>
<comment type="caution">
    <text evidence="2">The sequence shown here is derived from an EMBL/GenBank/DDBJ whole genome shotgun (WGS) entry which is preliminary data.</text>
</comment>
<proteinExistence type="predicted"/>
<reference evidence="2 3" key="1">
    <citation type="submission" date="2021-01" db="EMBL/GenBank/DDBJ databases">
        <title>Whole genome shotgun sequence of Actinoplanes palleronii NBRC 14916.</title>
        <authorList>
            <person name="Komaki H."/>
            <person name="Tamura T."/>
        </authorList>
    </citation>
    <scope>NUCLEOTIDE SEQUENCE [LARGE SCALE GENOMIC DNA]</scope>
    <source>
        <strain evidence="2 3">NBRC 14916</strain>
    </source>
</reference>
<keyword evidence="1" id="KW-0812">Transmembrane</keyword>
<evidence type="ECO:0008006" key="4">
    <source>
        <dbReference type="Google" id="ProtNLM"/>
    </source>
</evidence>
<sequence length="67" mass="7291">MPKRAAADRTEAKYRSIPAPIIVLALAAIAVAAARRHGNRKYAQGYIDAVQYCHTNRAPESGARSRV</sequence>
<organism evidence="2 3">
    <name type="scientific">Actinoplanes palleronii</name>
    <dbReference type="NCBI Taxonomy" id="113570"/>
    <lineage>
        <taxon>Bacteria</taxon>
        <taxon>Bacillati</taxon>
        <taxon>Actinomycetota</taxon>
        <taxon>Actinomycetes</taxon>
        <taxon>Micromonosporales</taxon>
        <taxon>Micromonosporaceae</taxon>
        <taxon>Actinoplanes</taxon>
    </lineage>
</organism>